<keyword evidence="3" id="KW-1185">Reference proteome</keyword>
<dbReference type="Proteomes" id="UP000198417">
    <property type="component" value="Unassembled WGS sequence"/>
</dbReference>
<proteinExistence type="predicted"/>
<sequence length="140" mass="14235">MPRCGLVIGGFSAGLASGTMTAVCSFLDPQVLAANDVTTLEYEDAIVSVIRVGAQKRRPDLGCGRLPPPADAVMAFRSVVHDHVAGLDRDLPAGAASQEEAVAIPDTCHEVEASTGRSLAPGSMKGSGKKGDGGAVSDKC</sequence>
<evidence type="ECO:0000313" key="3">
    <source>
        <dbReference type="Proteomes" id="UP000198417"/>
    </source>
</evidence>
<dbReference type="EMBL" id="FZNN01000014">
    <property type="protein sequence ID" value="SNR64484.1"/>
    <property type="molecule type" value="Genomic_DNA"/>
</dbReference>
<feature type="region of interest" description="Disordered" evidence="1">
    <location>
        <begin position="112"/>
        <end position="140"/>
    </location>
</feature>
<gene>
    <name evidence="2" type="ORF">SAMN06265370_1146</name>
</gene>
<dbReference type="AlphaFoldDB" id="A0A238Y1J7"/>
<accession>A0A238Y1J7</accession>
<organism evidence="2 3">
    <name type="scientific">Puniceibacterium sediminis</name>
    <dbReference type="NCBI Taxonomy" id="1608407"/>
    <lineage>
        <taxon>Bacteria</taxon>
        <taxon>Pseudomonadati</taxon>
        <taxon>Pseudomonadota</taxon>
        <taxon>Alphaproteobacteria</taxon>
        <taxon>Rhodobacterales</taxon>
        <taxon>Paracoccaceae</taxon>
        <taxon>Puniceibacterium</taxon>
    </lineage>
</organism>
<reference evidence="2 3" key="1">
    <citation type="submission" date="2017-06" db="EMBL/GenBank/DDBJ databases">
        <authorList>
            <person name="Kim H.J."/>
            <person name="Triplett B.A."/>
        </authorList>
    </citation>
    <scope>NUCLEOTIDE SEQUENCE [LARGE SCALE GENOMIC DNA]</scope>
    <source>
        <strain evidence="2 3">DSM 29052</strain>
    </source>
</reference>
<evidence type="ECO:0000313" key="2">
    <source>
        <dbReference type="EMBL" id="SNR64484.1"/>
    </source>
</evidence>
<evidence type="ECO:0000256" key="1">
    <source>
        <dbReference type="SAM" id="MobiDB-lite"/>
    </source>
</evidence>
<name>A0A238Y1J7_9RHOB</name>
<protein>
    <submittedName>
        <fullName evidence="2">Uncharacterized protein</fullName>
    </submittedName>
</protein>